<name>A0ABR9UIZ4_9CYAN</name>
<accession>A0ABR9UIZ4</accession>
<dbReference type="RefSeq" id="WP_193871774.1">
    <property type="nucleotide sequence ID" value="NZ_JADEWU010000100.1"/>
</dbReference>
<evidence type="ECO:0000313" key="1">
    <source>
        <dbReference type="EMBL" id="MBE9146440.1"/>
    </source>
</evidence>
<comment type="caution">
    <text evidence="1">The sequence shown here is derived from an EMBL/GenBank/DDBJ whole genome shotgun (WGS) entry which is preliminary data.</text>
</comment>
<sequence length="111" mass="12616">MIEVRFTLPFIRRLKALTKRYRKIQSDIQPIIDQLQIGNFIGDQLSGIHLAVFKIRAKNSDIPTGKSGGYRVIYQVVSPELVLLLLIYAKSDQADVSLDEIKDAINKTYLP</sequence>
<keyword evidence="2" id="KW-1185">Reference proteome</keyword>
<dbReference type="Proteomes" id="UP000640725">
    <property type="component" value="Unassembled WGS sequence"/>
</dbReference>
<gene>
    <name evidence="1" type="ORF">IQ236_24910</name>
</gene>
<proteinExistence type="predicted"/>
<organism evidence="1 2">
    <name type="scientific">Planktothrix mougeotii LEGE 06226</name>
    <dbReference type="NCBI Taxonomy" id="1828728"/>
    <lineage>
        <taxon>Bacteria</taxon>
        <taxon>Bacillati</taxon>
        <taxon>Cyanobacteriota</taxon>
        <taxon>Cyanophyceae</taxon>
        <taxon>Oscillatoriophycideae</taxon>
        <taxon>Oscillatoriales</taxon>
        <taxon>Microcoleaceae</taxon>
        <taxon>Planktothrix</taxon>
    </lineage>
</organism>
<reference evidence="1 2" key="1">
    <citation type="submission" date="2020-10" db="EMBL/GenBank/DDBJ databases">
        <authorList>
            <person name="Castelo-Branco R."/>
            <person name="Eusebio N."/>
            <person name="Adriana R."/>
            <person name="Vieira A."/>
            <person name="Brugerolle De Fraissinette N."/>
            <person name="Rezende De Castro R."/>
            <person name="Schneider M.P."/>
            <person name="Vasconcelos V."/>
            <person name="Leao P.N."/>
        </authorList>
    </citation>
    <scope>NUCLEOTIDE SEQUENCE [LARGE SCALE GENOMIC DNA]</scope>
    <source>
        <strain evidence="1 2">LEGE 06226</strain>
    </source>
</reference>
<dbReference type="EMBL" id="JADEWU010000100">
    <property type="protein sequence ID" value="MBE9146440.1"/>
    <property type="molecule type" value="Genomic_DNA"/>
</dbReference>
<protein>
    <submittedName>
        <fullName evidence="1">Type II toxin-antitoxin system RelE/ParE family toxin</fullName>
    </submittedName>
</protein>
<evidence type="ECO:0000313" key="2">
    <source>
        <dbReference type="Proteomes" id="UP000640725"/>
    </source>
</evidence>